<dbReference type="STRING" id="212667.VFDL14_12970"/>
<dbReference type="InterPro" id="IPR009057">
    <property type="entry name" value="Homeodomain-like_sf"/>
</dbReference>
<dbReference type="InterPro" id="IPR003313">
    <property type="entry name" value="AraC-bd"/>
</dbReference>
<dbReference type="SUPFAM" id="SSF46689">
    <property type="entry name" value="Homeodomain-like"/>
    <property type="match status" value="2"/>
</dbReference>
<feature type="domain" description="HTH araC/xylS-type" evidence="4">
    <location>
        <begin position="169"/>
        <end position="264"/>
    </location>
</feature>
<comment type="caution">
    <text evidence="5">The sequence shown here is derived from an EMBL/GenBank/DDBJ whole genome shotgun (WGS) entry which is preliminary data.</text>
</comment>
<evidence type="ECO:0000256" key="2">
    <source>
        <dbReference type="ARBA" id="ARBA00023125"/>
    </source>
</evidence>
<dbReference type="Pfam" id="PF12833">
    <property type="entry name" value="HTH_18"/>
    <property type="match status" value="1"/>
</dbReference>
<dbReference type="InterPro" id="IPR018060">
    <property type="entry name" value="HTH_AraC"/>
</dbReference>
<dbReference type="GO" id="GO:0043565">
    <property type="term" value="F:sequence-specific DNA binding"/>
    <property type="evidence" value="ECO:0007669"/>
    <property type="project" value="InterPro"/>
</dbReference>
<dbReference type="EMBL" id="JFFR01000026">
    <property type="protein sequence ID" value="KDN27577.1"/>
    <property type="molecule type" value="Genomic_DNA"/>
</dbReference>
<accession>A0A066UNW8</accession>
<dbReference type="PANTHER" id="PTHR46796">
    <property type="entry name" value="HTH-TYPE TRANSCRIPTIONAL ACTIVATOR RHAS-RELATED"/>
    <property type="match status" value="1"/>
</dbReference>
<evidence type="ECO:0000256" key="3">
    <source>
        <dbReference type="ARBA" id="ARBA00023163"/>
    </source>
</evidence>
<dbReference type="GO" id="GO:0003700">
    <property type="term" value="F:DNA-binding transcription factor activity"/>
    <property type="evidence" value="ECO:0007669"/>
    <property type="project" value="InterPro"/>
</dbReference>
<reference evidence="5 6" key="1">
    <citation type="submission" date="2014-02" db="EMBL/GenBank/DDBJ databases">
        <title>Vibrio fortis Dalian14 Genome Sequencing.</title>
        <authorList>
            <person name="Wang Y."/>
            <person name="Song L."/>
            <person name="Liu G."/>
            <person name="Ding J."/>
        </authorList>
    </citation>
    <scope>NUCLEOTIDE SEQUENCE [LARGE SCALE GENOMIC DNA]</scope>
    <source>
        <strain evidence="5 6">Dalian14</strain>
    </source>
</reference>
<dbReference type="SUPFAM" id="SSF51215">
    <property type="entry name" value="Regulatory protein AraC"/>
    <property type="match status" value="1"/>
</dbReference>
<gene>
    <name evidence="5" type="ORF">VFDL14_12970</name>
</gene>
<protein>
    <submittedName>
        <fullName evidence="5">AraC family transcriptional regulator</fullName>
    </submittedName>
</protein>
<dbReference type="Gene3D" id="2.60.120.10">
    <property type="entry name" value="Jelly Rolls"/>
    <property type="match status" value="1"/>
</dbReference>
<dbReference type="PANTHER" id="PTHR46796:SF11">
    <property type="entry name" value="TRANSCRIPTIONAL REGULATOR-RELATED"/>
    <property type="match status" value="1"/>
</dbReference>
<evidence type="ECO:0000256" key="1">
    <source>
        <dbReference type="ARBA" id="ARBA00023015"/>
    </source>
</evidence>
<keyword evidence="1" id="KW-0805">Transcription regulation</keyword>
<dbReference type="PROSITE" id="PS01124">
    <property type="entry name" value="HTH_ARAC_FAMILY_2"/>
    <property type="match status" value="1"/>
</dbReference>
<organism evidence="5 6">
    <name type="scientific">Vibrio fortis</name>
    <dbReference type="NCBI Taxonomy" id="212667"/>
    <lineage>
        <taxon>Bacteria</taxon>
        <taxon>Pseudomonadati</taxon>
        <taxon>Pseudomonadota</taxon>
        <taxon>Gammaproteobacteria</taxon>
        <taxon>Vibrionales</taxon>
        <taxon>Vibrionaceae</taxon>
        <taxon>Vibrio</taxon>
    </lineage>
</organism>
<keyword evidence="2" id="KW-0238">DNA-binding</keyword>
<keyword evidence="6" id="KW-1185">Reference proteome</keyword>
<dbReference type="Pfam" id="PF02311">
    <property type="entry name" value="AraC_binding"/>
    <property type="match status" value="1"/>
</dbReference>
<name>A0A066UNW8_9VIBR</name>
<dbReference type="Proteomes" id="UP000027219">
    <property type="component" value="Unassembled WGS sequence"/>
</dbReference>
<evidence type="ECO:0000313" key="6">
    <source>
        <dbReference type="Proteomes" id="UP000027219"/>
    </source>
</evidence>
<dbReference type="Gene3D" id="1.10.10.60">
    <property type="entry name" value="Homeodomain-like"/>
    <property type="match status" value="1"/>
</dbReference>
<dbReference type="InterPro" id="IPR050204">
    <property type="entry name" value="AraC_XylS_family_regulators"/>
</dbReference>
<proteinExistence type="predicted"/>
<dbReference type="AlphaFoldDB" id="A0A066UNW8"/>
<dbReference type="InterPro" id="IPR037923">
    <property type="entry name" value="HTH-like"/>
</dbReference>
<dbReference type="InterPro" id="IPR014710">
    <property type="entry name" value="RmlC-like_jellyroll"/>
</dbReference>
<keyword evidence="3" id="KW-0804">Transcription</keyword>
<evidence type="ECO:0000259" key="4">
    <source>
        <dbReference type="PROSITE" id="PS01124"/>
    </source>
</evidence>
<sequence>MDKVHYYSTPTEDISLIQAQYQEFAFQRHYHLDFHIGLITQGQQKFVYKGTNHHVGAGQVVIMPPDELHDGHSKLDSGYQVSVFSVSPQWFQDLADPDQNGHTLSFSELILSDHAAFSQLRNLHGLLINQNISQLAQDCLPFEGFSTIVDRYAKFGSKTETQLGNQSIETLKEYLMANLDQPVRLEQLSELCDLSTTQFQRHFKNKMGITPYAWLSRLRMEQSMRLIKSGVCGTDVAHQVGFYDQAHFSKAFKTTFGVPPSQIN</sequence>
<dbReference type="RefSeq" id="WP_032552262.1">
    <property type="nucleotide sequence ID" value="NZ_JATABQ010000010.1"/>
</dbReference>
<dbReference type="OrthoDB" id="9809338at2"/>
<dbReference type="SMART" id="SM00342">
    <property type="entry name" value="HTH_ARAC"/>
    <property type="match status" value="1"/>
</dbReference>
<evidence type="ECO:0000313" key="5">
    <source>
        <dbReference type="EMBL" id="KDN27577.1"/>
    </source>
</evidence>